<dbReference type="EMBL" id="GBXI01005466">
    <property type="protein sequence ID" value="JAD08826.1"/>
    <property type="molecule type" value="Transcribed_RNA"/>
</dbReference>
<dbReference type="InterPro" id="IPR058698">
    <property type="entry name" value="CUB_metazoa"/>
</dbReference>
<evidence type="ECO:0000313" key="3">
    <source>
        <dbReference type="EMBL" id="JAD08826.1"/>
    </source>
</evidence>
<dbReference type="Pfam" id="PF26080">
    <property type="entry name" value="CUB_animal"/>
    <property type="match status" value="1"/>
</dbReference>
<keyword evidence="1" id="KW-0732">Signal</keyword>
<protein>
    <submittedName>
        <fullName evidence="3">Pyranose 2-oxidase</fullName>
    </submittedName>
</protein>
<reference evidence="3" key="1">
    <citation type="submission" date="2014-11" db="EMBL/GenBank/DDBJ databases">
        <authorList>
            <person name="Geib S."/>
        </authorList>
    </citation>
    <scope>NUCLEOTIDE SEQUENCE</scope>
</reference>
<gene>
    <name evidence="3" type="primary">p2ox</name>
    <name evidence="3" type="ORF">g.1437</name>
</gene>
<evidence type="ECO:0000259" key="2">
    <source>
        <dbReference type="Pfam" id="PF26080"/>
    </source>
</evidence>
<feature type="signal peptide" evidence="1">
    <location>
        <begin position="1"/>
        <end position="24"/>
    </location>
</feature>
<name>A0A0A1XD16_ZEUCU</name>
<reference evidence="3" key="2">
    <citation type="journal article" date="2015" name="Gigascience">
        <title>Reconstructing a comprehensive transcriptome assembly of a white-pupal translocated strain of the pest fruit fly Bactrocera cucurbitae.</title>
        <authorList>
            <person name="Sim S.B."/>
            <person name="Calla B."/>
            <person name="Hall B."/>
            <person name="DeRego T."/>
            <person name="Geib S.M."/>
        </authorList>
    </citation>
    <scope>NUCLEOTIDE SEQUENCE</scope>
</reference>
<dbReference type="PANTHER" id="PTHR33236">
    <property type="entry name" value="INTRAFLAGELLAR TRANSPORT PROTEIN 122 FAMILY PROTEIN-RELATED"/>
    <property type="match status" value="1"/>
</dbReference>
<feature type="domain" description="CUB" evidence="2">
    <location>
        <begin position="199"/>
        <end position="342"/>
    </location>
</feature>
<dbReference type="OrthoDB" id="6378913at2759"/>
<feature type="chain" id="PRO_5001983452" evidence="1">
    <location>
        <begin position="25"/>
        <end position="343"/>
    </location>
</feature>
<dbReference type="Gene3D" id="2.60.120.290">
    <property type="entry name" value="Spermadhesin, CUB domain"/>
    <property type="match status" value="1"/>
</dbReference>
<dbReference type="PANTHER" id="PTHR33236:SF12">
    <property type="entry name" value="CUB DOMAIN-CONTAINING PROTEIN-RELATED"/>
    <property type="match status" value="1"/>
</dbReference>
<dbReference type="InterPro" id="IPR035914">
    <property type="entry name" value="Sperma_CUB_dom_sf"/>
</dbReference>
<sequence length="343" mass="38129">MRNNAHLFFTAALLIVCGTPVTSAVGNAAKPNCGASTAAKHIQLLQPENPPQECKYHINAYNNNVCQLRIDFKLTLAQPSRPDAQNDLWYVQCVKDYFAVNGLRLCGTEVDQHIYVPFNRTGGLKSIDLSIVTTRRSGADGKQPTPRWNMIIKQLECSTESAPRGTFDPRVEIEKEHNAHLESVIDPRTSSADDYLIAPPGCLQYFPQTVGTITSFNYNGGGGVYPANLNYAICFHRQQSTKSLDIKMRYFRLGAEYSRQKFQELDNYCRPQLRSEGLSEDYLLIPQATIVESNIRATYFCGSSIQSDTVASSNPGPLMLIFNSDGNYKAGQEVGFALSYQVV</sequence>
<evidence type="ECO:0000256" key="1">
    <source>
        <dbReference type="SAM" id="SignalP"/>
    </source>
</evidence>
<proteinExistence type="predicted"/>
<dbReference type="AlphaFoldDB" id="A0A0A1XD16"/>
<organism evidence="3">
    <name type="scientific">Zeugodacus cucurbitae</name>
    <name type="common">Melon fruit fly</name>
    <name type="synonym">Bactrocera cucurbitae</name>
    <dbReference type="NCBI Taxonomy" id="28588"/>
    <lineage>
        <taxon>Eukaryota</taxon>
        <taxon>Metazoa</taxon>
        <taxon>Ecdysozoa</taxon>
        <taxon>Arthropoda</taxon>
        <taxon>Hexapoda</taxon>
        <taxon>Insecta</taxon>
        <taxon>Pterygota</taxon>
        <taxon>Neoptera</taxon>
        <taxon>Endopterygota</taxon>
        <taxon>Diptera</taxon>
        <taxon>Brachycera</taxon>
        <taxon>Muscomorpha</taxon>
        <taxon>Tephritoidea</taxon>
        <taxon>Tephritidae</taxon>
        <taxon>Zeugodacus</taxon>
        <taxon>Zeugodacus</taxon>
    </lineage>
</organism>
<accession>A0A0A1XD16</accession>